<evidence type="ECO:0000256" key="3">
    <source>
        <dbReference type="ARBA" id="ARBA00023002"/>
    </source>
</evidence>
<keyword evidence="3 5" id="KW-0560">Oxidoreductase</keyword>
<proteinExistence type="inferred from homology"/>
<evidence type="ECO:0000313" key="7">
    <source>
        <dbReference type="Proteomes" id="UP000316199"/>
    </source>
</evidence>
<dbReference type="PROSITE" id="PS00763">
    <property type="entry name" value="GLUTATHIONE_PEROXID_2"/>
    <property type="match status" value="1"/>
</dbReference>
<dbReference type="InterPro" id="IPR036249">
    <property type="entry name" value="Thioredoxin-like_sf"/>
</dbReference>
<dbReference type="EMBL" id="SHAG01000031">
    <property type="protein sequence ID" value="RZO75553.1"/>
    <property type="molecule type" value="Genomic_DNA"/>
</dbReference>
<dbReference type="AlphaFoldDB" id="A0A520RZ98"/>
<gene>
    <name evidence="6" type="ORF">EVA68_06720</name>
</gene>
<reference evidence="6 7" key="1">
    <citation type="submission" date="2019-02" db="EMBL/GenBank/DDBJ databases">
        <title>Prokaryotic population dynamics and viral predation in marine succession experiment using metagenomics: the confinement effect.</title>
        <authorList>
            <person name="Haro-Moreno J.M."/>
            <person name="Rodriguez-Valera F."/>
            <person name="Lopez-Perez M."/>
        </authorList>
    </citation>
    <scope>NUCLEOTIDE SEQUENCE [LARGE SCALE GENOMIC DNA]</scope>
    <source>
        <strain evidence="6">MED-G157</strain>
    </source>
</reference>
<evidence type="ECO:0000256" key="4">
    <source>
        <dbReference type="PIRSR" id="PIRSR000303-1"/>
    </source>
</evidence>
<feature type="active site" evidence="4">
    <location>
        <position position="36"/>
    </location>
</feature>
<dbReference type="PROSITE" id="PS51355">
    <property type="entry name" value="GLUTATHIONE_PEROXID_3"/>
    <property type="match status" value="1"/>
</dbReference>
<evidence type="ECO:0000256" key="2">
    <source>
        <dbReference type="ARBA" id="ARBA00022559"/>
    </source>
</evidence>
<name>A0A520RZ98_9GAMM</name>
<protein>
    <recommendedName>
        <fullName evidence="5">Glutathione peroxidase</fullName>
    </recommendedName>
</protein>
<organism evidence="6 7">
    <name type="scientific">OM182 bacterium</name>
    <dbReference type="NCBI Taxonomy" id="2510334"/>
    <lineage>
        <taxon>Bacteria</taxon>
        <taxon>Pseudomonadati</taxon>
        <taxon>Pseudomonadota</taxon>
        <taxon>Gammaproteobacteria</taxon>
        <taxon>OMG group</taxon>
        <taxon>OM182 clade</taxon>
    </lineage>
</organism>
<evidence type="ECO:0000313" key="6">
    <source>
        <dbReference type="EMBL" id="RZO75553.1"/>
    </source>
</evidence>
<dbReference type="Gene3D" id="3.40.30.10">
    <property type="entry name" value="Glutaredoxin"/>
    <property type="match status" value="1"/>
</dbReference>
<dbReference type="PIRSF" id="PIRSF000303">
    <property type="entry name" value="Glutathion_perox"/>
    <property type="match status" value="1"/>
</dbReference>
<dbReference type="GO" id="GO:0004601">
    <property type="term" value="F:peroxidase activity"/>
    <property type="evidence" value="ECO:0007669"/>
    <property type="project" value="UniProtKB-KW"/>
</dbReference>
<dbReference type="InterPro" id="IPR000889">
    <property type="entry name" value="Glutathione_peroxidase"/>
</dbReference>
<dbReference type="PANTHER" id="PTHR11592:SF78">
    <property type="entry name" value="GLUTATHIONE PEROXIDASE"/>
    <property type="match status" value="1"/>
</dbReference>
<evidence type="ECO:0000256" key="5">
    <source>
        <dbReference type="RuleBase" id="RU000499"/>
    </source>
</evidence>
<dbReference type="SUPFAM" id="SSF52833">
    <property type="entry name" value="Thioredoxin-like"/>
    <property type="match status" value="1"/>
</dbReference>
<comment type="similarity">
    <text evidence="1 5">Belongs to the glutathione peroxidase family.</text>
</comment>
<dbReference type="Pfam" id="PF00255">
    <property type="entry name" value="GSHPx"/>
    <property type="match status" value="1"/>
</dbReference>
<keyword evidence="2 5" id="KW-0575">Peroxidase</keyword>
<dbReference type="InterPro" id="IPR029760">
    <property type="entry name" value="GPX_CS"/>
</dbReference>
<dbReference type="GO" id="GO:0034599">
    <property type="term" value="P:cellular response to oxidative stress"/>
    <property type="evidence" value="ECO:0007669"/>
    <property type="project" value="TreeGrafter"/>
</dbReference>
<accession>A0A520RZ98</accession>
<dbReference type="PRINTS" id="PR01011">
    <property type="entry name" value="GLUTPROXDASE"/>
</dbReference>
<dbReference type="CDD" id="cd00340">
    <property type="entry name" value="GSH_Peroxidase"/>
    <property type="match status" value="1"/>
</dbReference>
<dbReference type="PANTHER" id="PTHR11592">
    <property type="entry name" value="GLUTATHIONE PEROXIDASE"/>
    <property type="match status" value="1"/>
</dbReference>
<comment type="caution">
    <text evidence="6">The sequence shown here is derived from an EMBL/GenBank/DDBJ whole genome shotgun (WGS) entry which is preliminary data.</text>
</comment>
<evidence type="ECO:0000256" key="1">
    <source>
        <dbReference type="ARBA" id="ARBA00006926"/>
    </source>
</evidence>
<sequence>MTRLYELEMYSITGELIPFSNFRDQALLIVNLASLCGLTTQYEGLCKLHKQGVVKVLGFPCNQFGNQEPGTDEDILKFAKSRYDSNFPIFSKVEVNGENTCELYQWLKSEKADAEGNSDISWNFTKFLVSEDGEVLARFAPGITPDDISTKLEDYL</sequence>
<dbReference type="Proteomes" id="UP000316199">
    <property type="component" value="Unassembled WGS sequence"/>
</dbReference>